<reference evidence="7 8" key="1">
    <citation type="journal article" date="2019" name="Int. J. Syst. Evol. Microbiol.">
        <title>The Global Catalogue of Microorganisms (GCM) 10K type strain sequencing project: providing services to taxonomists for standard genome sequencing and annotation.</title>
        <authorList>
            <consortium name="The Broad Institute Genomics Platform"/>
            <consortium name="The Broad Institute Genome Sequencing Center for Infectious Disease"/>
            <person name="Wu L."/>
            <person name="Ma J."/>
        </authorList>
    </citation>
    <scope>NUCLEOTIDE SEQUENCE [LARGE SCALE GENOMIC DNA]</scope>
    <source>
        <strain evidence="7 8">JCM 13250</strain>
    </source>
</reference>
<feature type="domain" description="NADH:flavin oxidoreductase/NADH oxidase N-terminal" evidence="6">
    <location>
        <begin position="3"/>
        <end position="338"/>
    </location>
</feature>
<keyword evidence="3" id="KW-0288">FMN</keyword>
<evidence type="ECO:0000256" key="4">
    <source>
        <dbReference type="ARBA" id="ARBA00022857"/>
    </source>
</evidence>
<gene>
    <name evidence="7" type="ORF">GCM10009682_57740</name>
</gene>
<dbReference type="Pfam" id="PF00724">
    <property type="entry name" value="Oxidored_FMN"/>
    <property type="match status" value="1"/>
</dbReference>
<name>A0ABN2MLX5_9ACTN</name>
<dbReference type="InterPro" id="IPR013785">
    <property type="entry name" value="Aldolase_TIM"/>
</dbReference>
<evidence type="ECO:0000256" key="3">
    <source>
        <dbReference type="ARBA" id="ARBA00022643"/>
    </source>
</evidence>
<evidence type="ECO:0000313" key="8">
    <source>
        <dbReference type="Proteomes" id="UP001500218"/>
    </source>
</evidence>
<dbReference type="SUPFAM" id="SSF51395">
    <property type="entry name" value="FMN-linked oxidoreductases"/>
    <property type="match status" value="1"/>
</dbReference>
<dbReference type="InterPro" id="IPR001155">
    <property type="entry name" value="OxRdtase_FMN_N"/>
</dbReference>
<keyword evidence="8" id="KW-1185">Reference proteome</keyword>
<sequence length="353" mass="37359">MSELFRPLTLRGVTLPNRVWVAPMCQYSSVDGVPTDWHLVHLGGLARGGAGLVIAEATAVTPEGRISPRDAGIWTDEQAAAYRRINAFITEQGSVPGIQLAHAGRKASAYVPWQGRGSVPVAEGGWPTVGPSPVAFAGYATPAELSVDEIAVIVRQWSEAAVRAVAAGFRVVEVHAAHGYLLHEFLSPVSNRRGDGYGGDLVGRSRLLVEVVDVVRAALPDEVALFVRVSATDWVPGGLDVDEVAEVARVLAGHGVDLVDVSSGGNAAEQHITPEPGYQVPFARAIREHSGLPVGAVGLITEPRHAQKILAEGSADAVLLGRALLREPTWPQRAAAELGADLPWPPQYATARR</sequence>
<dbReference type="Proteomes" id="UP001500218">
    <property type="component" value="Unassembled WGS sequence"/>
</dbReference>
<evidence type="ECO:0000313" key="7">
    <source>
        <dbReference type="EMBL" id="GAA1831637.1"/>
    </source>
</evidence>
<protein>
    <submittedName>
        <fullName evidence="7">NADH:flavin oxidoreductase/NADH oxidase</fullName>
    </submittedName>
</protein>
<dbReference type="PANTHER" id="PTHR43303:SF4">
    <property type="entry name" value="NADPH DEHYDROGENASE C23G7.10C-RELATED"/>
    <property type="match status" value="1"/>
</dbReference>
<evidence type="ECO:0000256" key="2">
    <source>
        <dbReference type="ARBA" id="ARBA00022630"/>
    </source>
</evidence>
<dbReference type="Gene3D" id="3.20.20.70">
    <property type="entry name" value="Aldolase class I"/>
    <property type="match status" value="1"/>
</dbReference>
<organism evidence="7 8">
    <name type="scientific">Luedemannella flava</name>
    <dbReference type="NCBI Taxonomy" id="349316"/>
    <lineage>
        <taxon>Bacteria</taxon>
        <taxon>Bacillati</taxon>
        <taxon>Actinomycetota</taxon>
        <taxon>Actinomycetes</taxon>
        <taxon>Micromonosporales</taxon>
        <taxon>Micromonosporaceae</taxon>
        <taxon>Luedemannella</taxon>
    </lineage>
</organism>
<evidence type="ECO:0000256" key="5">
    <source>
        <dbReference type="ARBA" id="ARBA00023002"/>
    </source>
</evidence>
<dbReference type="InterPro" id="IPR044152">
    <property type="entry name" value="YqjM-like"/>
</dbReference>
<dbReference type="EMBL" id="BAAALT010000271">
    <property type="protein sequence ID" value="GAA1831637.1"/>
    <property type="molecule type" value="Genomic_DNA"/>
</dbReference>
<keyword evidence="4" id="KW-0521">NADP</keyword>
<dbReference type="CDD" id="cd02932">
    <property type="entry name" value="OYE_YqiM_FMN"/>
    <property type="match status" value="1"/>
</dbReference>
<comment type="cofactor">
    <cofactor evidence="1">
        <name>FMN</name>
        <dbReference type="ChEBI" id="CHEBI:58210"/>
    </cofactor>
</comment>
<evidence type="ECO:0000259" key="6">
    <source>
        <dbReference type="Pfam" id="PF00724"/>
    </source>
</evidence>
<dbReference type="RefSeq" id="WP_344139121.1">
    <property type="nucleotide sequence ID" value="NZ_BAAALT010000271.1"/>
</dbReference>
<keyword evidence="2" id="KW-0285">Flavoprotein</keyword>
<comment type="caution">
    <text evidence="7">The sequence shown here is derived from an EMBL/GenBank/DDBJ whole genome shotgun (WGS) entry which is preliminary data.</text>
</comment>
<proteinExistence type="predicted"/>
<keyword evidence="5" id="KW-0560">Oxidoreductase</keyword>
<evidence type="ECO:0000256" key="1">
    <source>
        <dbReference type="ARBA" id="ARBA00001917"/>
    </source>
</evidence>
<accession>A0ABN2MLX5</accession>
<dbReference type="PANTHER" id="PTHR43303">
    <property type="entry name" value="NADPH DEHYDROGENASE C23G7.10C-RELATED"/>
    <property type="match status" value="1"/>
</dbReference>